<dbReference type="AlphaFoldDB" id="A0A327KFX7"/>
<gene>
    <name evidence="1" type="ORF">CH341_29910</name>
</gene>
<reference evidence="1 2" key="1">
    <citation type="submission" date="2017-07" db="EMBL/GenBank/DDBJ databases">
        <title>Draft Genome Sequences of Select Purple Nonsulfur Bacteria.</title>
        <authorList>
            <person name="Lasarre B."/>
            <person name="Mckinlay J.B."/>
        </authorList>
    </citation>
    <scope>NUCLEOTIDE SEQUENCE [LARGE SCALE GENOMIC DNA]</scope>
    <source>
        <strain evidence="1 2">DSM 5909</strain>
    </source>
</reference>
<accession>A0A327KFX7</accession>
<protein>
    <submittedName>
        <fullName evidence="1">Uncharacterized protein</fullName>
    </submittedName>
</protein>
<comment type="caution">
    <text evidence="1">The sequence shown here is derived from an EMBL/GenBank/DDBJ whole genome shotgun (WGS) entry which is preliminary data.</text>
</comment>
<evidence type="ECO:0000313" key="2">
    <source>
        <dbReference type="Proteomes" id="UP000249130"/>
    </source>
</evidence>
<evidence type="ECO:0000313" key="1">
    <source>
        <dbReference type="EMBL" id="RAI37064.1"/>
    </source>
</evidence>
<keyword evidence="2" id="KW-1185">Reference proteome</keyword>
<proteinExistence type="predicted"/>
<dbReference type="RefSeq" id="WP_111423170.1">
    <property type="nucleotide sequence ID" value="NZ_NPEX01000464.1"/>
</dbReference>
<name>A0A327KFX7_9BRAD</name>
<dbReference type="Proteomes" id="UP000249130">
    <property type="component" value="Unassembled WGS sequence"/>
</dbReference>
<dbReference type="OrthoDB" id="8246499at2"/>
<dbReference type="EMBL" id="NPEX01000464">
    <property type="protein sequence ID" value="RAI37064.1"/>
    <property type="molecule type" value="Genomic_DNA"/>
</dbReference>
<sequence>MLDILNWGPVGRWLQAGGARSVPLWRTVLLGRCRGPEACRAALGEAGVHLSADADTLLGRPEFRWSDRKRVVDLATVTPAELGLTRGARWADIRAAAKTLRLGLAPAETGPALRLLYADQPFGERVVLAMQPVGDPETEPLAFALDRDDDGLWLDVTDGHPDVFWGAEDRFAFVRRPARWGF</sequence>
<organism evidence="1 2">
    <name type="scientific">Rhodoplanes roseus</name>
    <dbReference type="NCBI Taxonomy" id="29409"/>
    <lineage>
        <taxon>Bacteria</taxon>
        <taxon>Pseudomonadati</taxon>
        <taxon>Pseudomonadota</taxon>
        <taxon>Alphaproteobacteria</taxon>
        <taxon>Hyphomicrobiales</taxon>
        <taxon>Nitrobacteraceae</taxon>
        <taxon>Rhodoplanes</taxon>
    </lineage>
</organism>